<organism evidence="4 5">
    <name type="scientific">Luteimonas gilva</name>
    <dbReference type="NCBI Taxonomy" id="2572684"/>
    <lineage>
        <taxon>Bacteria</taxon>
        <taxon>Pseudomonadati</taxon>
        <taxon>Pseudomonadota</taxon>
        <taxon>Gammaproteobacteria</taxon>
        <taxon>Lysobacterales</taxon>
        <taxon>Lysobacteraceae</taxon>
        <taxon>Luteimonas</taxon>
    </lineage>
</organism>
<sequence>MRIARRNRIFPISLLLAALLPFSAFAQKAETPAERTDRAVQAFVTQYRVPGAQVAVVKDGAIVFSRAYGKANVALDVPATKQNVFTLASITKAFTGLAAMQAVEAGKLDLSAPVSRYLDGLPEAWRAVTIRQLLSHMSGLPDTNRAPTVDSNAEEAWRWTLAQPVYFAPGERFHYCQTNYTLIQRVLNRLYGRSEDAMVGEAQIAAAGMVRTRYGDARDLIVGKGPDYQFVRSTPAASGVLEQRYPVSLPFHRASNGLASTAEDVARWIIALEQGKLLEPKQIETMWTPAAFNDGKPGQWGMGWTILPRGAGHRAVGMTGGARSAFYLYPEDDVAVVILTNLVGSYPEDEIDRIATYWAPGLRITGVPALRIALDDAGYDRAVQVAGNIAKKDPAQRWNEAELNDWGYRLLHSGRPRDGLEIMKLVVALFPRSGNAEDSLGEAYAINGDIRQSIVHYRRSLALDPANTHATQQIERLEKKSSAEN</sequence>
<dbReference type="Pfam" id="PF00144">
    <property type="entry name" value="Beta-lactamase"/>
    <property type="match status" value="1"/>
</dbReference>
<dbReference type="PANTHER" id="PTHR43283:SF18">
    <property type="match status" value="1"/>
</dbReference>
<dbReference type="SUPFAM" id="SSF48452">
    <property type="entry name" value="TPR-like"/>
    <property type="match status" value="1"/>
</dbReference>
<evidence type="ECO:0000256" key="2">
    <source>
        <dbReference type="SAM" id="SignalP"/>
    </source>
</evidence>
<dbReference type="PANTHER" id="PTHR43283">
    <property type="entry name" value="BETA-LACTAMASE-RELATED"/>
    <property type="match status" value="1"/>
</dbReference>
<feature type="domain" description="Beta-lactamase-related" evidence="3">
    <location>
        <begin position="37"/>
        <end position="354"/>
    </location>
</feature>
<dbReference type="Gene3D" id="1.25.40.10">
    <property type="entry name" value="Tetratricopeptide repeat domain"/>
    <property type="match status" value="1"/>
</dbReference>
<evidence type="ECO:0000256" key="1">
    <source>
        <dbReference type="PROSITE-ProRule" id="PRU00339"/>
    </source>
</evidence>
<dbReference type="EMBL" id="SZUA01000001">
    <property type="protein sequence ID" value="TKR33696.1"/>
    <property type="molecule type" value="Genomic_DNA"/>
</dbReference>
<dbReference type="RefSeq" id="WP_137265902.1">
    <property type="nucleotide sequence ID" value="NZ_SZUA01000001.1"/>
</dbReference>
<dbReference type="InterPro" id="IPR019734">
    <property type="entry name" value="TPR_rpt"/>
</dbReference>
<evidence type="ECO:0000259" key="3">
    <source>
        <dbReference type="Pfam" id="PF00144"/>
    </source>
</evidence>
<comment type="caution">
    <text evidence="4">The sequence shown here is derived from an EMBL/GenBank/DDBJ whole genome shotgun (WGS) entry which is preliminary data.</text>
</comment>
<feature type="chain" id="PRO_5020910955" description="Beta-lactamase-related domain-containing protein" evidence="2">
    <location>
        <begin position="27"/>
        <end position="485"/>
    </location>
</feature>
<gene>
    <name evidence="4" type="ORF">FCE95_05295</name>
</gene>
<dbReference type="InterPro" id="IPR050789">
    <property type="entry name" value="Diverse_Enzym_Activities"/>
</dbReference>
<protein>
    <recommendedName>
        <fullName evidence="3">Beta-lactamase-related domain-containing protein</fullName>
    </recommendedName>
</protein>
<keyword evidence="5" id="KW-1185">Reference proteome</keyword>
<proteinExistence type="predicted"/>
<evidence type="ECO:0000313" key="5">
    <source>
        <dbReference type="Proteomes" id="UP000308707"/>
    </source>
</evidence>
<keyword evidence="1" id="KW-0802">TPR repeat</keyword>
<dbReference type="Proteomes" id="UP000308707">
    <property type="component" value="Unassembled WGS sequence"/>
</dbReference>
<feature type="repeat" description="TPR" evidence="1">
    <location>
        <begin position="434"/>
        <end position="467"/>
    </location>
</feature>
<dbReference type="PROSITE" id="PS50005">
    <property type="entry name" value="TPR"/>
    <property type="match status" value="1"/>
</dbReference>
<feature type="signal peptide" evidence="2">
    <location>
        <begin position="1"/>
        <end position="26"/>
    </location>
</feature>
<accession>A0A4U5JX09</accession>
<evidence type="ECO:0000313" key="4">
    <source>
        <dbReference type="EMBL" id="TKR33696.1"/>
    </source>
</evidence>
<name>A0A4U5JX09_9GAMM</name>
<dbReference type="InterPro" id="IPR001466">
    <property type="entry name" value="Beta-lactam-related"/>
</dbReference>
<dbReference type="Gene3D" id="3.40.710.10">
    <property type="entry name" value="DD-peptidase/beta-lactamase superfamily"/>
    <property type="match status" value="1"/>
</dbReference>
<dbReference type="AlphaFoldDB" id="A0A4U5JX09"/>
<keyword evidence="2" id="KW-0732">Signal</keyword>
<dbReference type="SUPFAM" id="SSF56601">
    <property type="entry name" value="beta-lactamase/transpeptidase-like"/>
    <property type="match status" value="1"/>
</dbReference>
<reference evidence="4 5" key="1">
    <citation type="submission" date="2019-04" db="EMBL/GenBank/DDBJ databases">
        <title>Reference strain of H23.</title>
        <authorList>
            <person name="Luo X."/>
        </authorList>
    </citation>
    <scope>NUCLEOTIDE SEQUENCE [LARGE SCALE GENOMIC DNA]</scope>
    <source>
        <strain evidence="4 5">H23</strain>
    </source>
</reference>
<dbReference type="OrthoDB" id="9799367at2"/>
<dbReference type="InterPro" id="IPR011990">
    <property type="entry name" value="TPR-like_helical_dom_sf"/>
</dbReference>
<dbReference type="InterPro" id="IPR012338">
    <property type="entry name" value="Beta-lactam/transpept-like"/>
</dbReference>